<name>A0A1E7YYC6_9GAMM</name>
<evidence type="ECO:0000313" key="4">
    <source>
        <dbReference type="EMBL" id="OFC61546.1"/>
    </source>
</evidence>
<dbReference type="GO" id="GO:0008483">
    <property type="term" value="F:transaminase activity"/>
    <property type="evidence" value="ECO:0007669"/>
    <property type="project" value="UniProtKB-KW"/>
</dbReference>
<reference evidence="5 7" key="2">
    <citation type="submission" date="2018-04" db="EMBL/GenBank/DDBJ databases">
        <title>Genomes of the Obligate Erwinia dacicola and Facultative Enterobacter sp. OLF Endosymbionts of the Olive Fruit fly, Bactrocera oleae.</title>
        <authorList>
            <person name="Estes A.M."/>
            <person name="Hearn D.J."/>
            <person name="Agarwal S."/>
            <person name="Pierson E.A."/>
            <person name="Dunning-Hotopp J.C."/>
        </authorList>
    </citation>
    <scope>NUCLEOTIDE SEQUENCE [LARGE SCALE GENOMIC DNA]</scope>
    <source>
        <strain evidence="5 7">Oroville</strain>
    </source>
</reference>
<dbReference type="SUPFAM" id="SSF53383">
    <property type="entry name" value="PLP-dependent transferases"/>
    <property type="match status" value="1"/>
</dbReference>
<dbReference type="EMBL" id="MAYS01000379">
    <property type="protein sequence ID" value="OFC61546.1"/>
    <property type="molecule type" value="Genomic_DNA"/>
</dbReference>
<keyword evidence="7" id="KW-1185">Reference proteome</keyword>
<dbReference type="Proteomes" id="UP000244334">
    <property type="component" value="Unassembled WGS sequence"/>
</dbReference>
<reference evidence="4 6" key="1">
    <citation type="submission" date="2016-07" db="EMBL/GenBank/DDBJ databases">
        <authorList>
            <person name="Yuval B."/>
        </authorList>
    </citation>
    <scope>NUCLEOTIDE SEQUENCE [LARGE SCALE GENOMIC DNA]</scope>
    <source>
        <strain evidence="4 6">IL</strain>
    </source>
</reference>
<dbReference type="InterPro" id="IPR015424">
    <property type="entry name" value="PyrdxlP-dep_Trfase"/>
</dbReference>
<dbReference type="Gene3D" id="3.90.1150.10">
    <property type="entry name" value="Aspartate Aminotransferase, domain 1"/>
    <property type="match status" value="1"/>
</dbReference>
<dbReference type="AlphaFoldDB" id="A0A1E7YYC6"/>
<organism evidence="4 6">
    <name type="scientific">Candidatus Erwinia dacicola</name>
    <dbReference type="NCBI Taxonomy" id="252393"/>
    <lineage>
        <taxon>Bacteria</taxon>
        <taxon>Pseudomonadati</taxon>
        <taxon>Pseudomonadota</taxon>
        <taxon>Gammaproteobacteria</taxon>
        <taxon>Enterobacterales</taxon>
        <taxon>Erwiniaceae</taxon>
        <taxon>Erwinia</taxon>
    </lineage>
</organism>
<evidence type="ECO:0000256" key="1">
    <source>
        <dbReference type="ARBA" id="ARBA00001933"/>
    </source>
</evidence>
<dbReference type="InterPro" id="IPR050881">
    <property type="entry name" value="LL-DAP_aminotransferase"/>
</dbReference>
<comment type="cofactor">
    <cofactor evidence="1">
        <name>pyridoxal 5'-phosphate</name>
        <dbReference type="ChEBI" id="CHEBI:597326"/>
    </cofactor>
</comment>
<protein>
    <submittedName>
        <fullName evidence="5">Putative aminotransferase domain protein</fullName>
    </submittedName>
</protein>
<evidence type="ECO:0000313" key="6">
    <source>
        <dbReference type="Proteomes" id="UP000243534"/>
    </source>
</evidence>
<comment type="caution">
    <text evidence="4">The sequence shown here is derived from an EMBL/GenBank/DDBJ whole genome shotgun (WGS) entry which is preliminary data.</text>
</comment>
<keyword evidence="2 5" id="KW-0032">Aminotransferase</keyword>
<evidence type="ECO:0000313" key="7">
    <source>
        <dbReference type="Proteomes" id="UP000244334"/>
    </source>
</evidence>
<dbReference type="PANTHER" id="PTHR42832">
    <property type="entry name" value="AMINO ACID AMINOTRANSFERASE"/>
    <property type="match status" value="1"/>
</dbReference>
<dbReference type="EMBL" id="LJAM02000271">
    <property type="protein sequence ID" value="RAP70745.1"/>
    <property type="molecule type" value="Genomic_DNA"/>
</dbReference>
<dbReference type="PANTHER" id="PTHR42832:SF1">
    <property type="entry name" value="GLUTAMATE-PYRUVATE AMINOTRANSFERASE ALAC"/>
    <property type="match status" value="1"/>
</dbReference>
<evidence type="ECO:0000256" key="2">
    <source>
        <dbReference type="ARBA" id="ARBA00022576"/>
    </source>
</evidence>
<dbReference type="Proteomes" id="UP000243534">
    <property type="component" value="Unassembled WGS sequence"/>
</dbReference>
<evidence type="ECO:0000313" key="5">
    <source>
        <dbReference type="EMBL" id="RAP70745.1"/>
    </source>
</evidence>
<gene>
    <name evidence="5" type="ORF">ACZ87_02447</name>
    <name evidence="4" type="ORF">BBW68_01915</name>
</gene>
<evidence type="ECO:0000256" key="3">
    <source>
        <dbReference type="ARBA" id="ARBA00022679"/>
    </source>
</evidence>
<dbReference type="InterPro" id="IPR015422">
    <property type="entry name" value="PyrdxlP-dep_Trfase_small"/>
</dbReference>
<proteinExistence type="predicted"/>
<keyword evidence="3 5" id="KW-0808">Transferase</keyword>
<accession>A0A1E7YYC6</accession>
<sequence>MDNPKASMYVWAKIPDRYAHLRLLEFAKLLLQEAKVCVSPGIGFGDYGDTHVRFALIENSDHIRQTVRGINAMFRGEGVNYPS</sequence>